<dbReference type="NCBIfam" id="TIGR04123">
    <property type="entry name" value="P_estr_lig_assc"/>
    <property type="match status" value="1"/>
</dbReference>
<reference evidence="2 3" key="1">
    <citation type="submission" date="2016-10" db="EMBL/GenBank/DDBJ databases">
        <authorList>
            <person name="de Groot N.N."/>
        </authorList>
    </citation>
    <scope>NUCLEOTIDE SEQUENCE [LARGE SCALE GENOMIC DNA]</scope>
    <source>
        <strain evidence="2 3">DSM 25294</strain>
    </source>
</reference>
<dbReference type="AlphaFoldDB" id="A0A1G8XE01"/>
<dbReference type="PIRSF" id="PIRSF000887">
    <property type="entry name" value="Pesterase_MJ0037"/>
    <property type="match status" value="1"/>
</dbReference>
<gene>
    <name evidence="2" type="ORF">SAMN04488026_102616</name>
</gene>
<dbReference type="OrthoDB" id="9795838at2"/>
<name>A0A1G8XE01_9RHOB</name>
<dbReference type="GO" id="GO:0016787">
    <property type="term" value="F:hydrolase activity"/>
    <property type="evidence" value="ECO:0007669"/>
    <property type="project" value="InterPro"/>
</dbReference>
<organism evidence="2 3">
    <name type="scientific">Aliiruegeria lutimaris</name>
    <dbReference type="NCBI Taxonomy" id="571298"/>
    <lineage>
        <taxon>Bacteria</taxon>
        <taxon>Pseudomonadati</taxon>
        <taxon>Pseudomonadota</taxon>
        <taxon>Alphaproteobacteria</taxon>
        <taxon>Rhodobacterales</taxon>
        <taxon>Roseobacteraceae</taxon>
        <taxon>Aliiruegeria</taxon>
    </lineage>
</organism>
<dbReference type="Gene3D" id="3.60.21.10">
    <property type="match status" value="1"/>
</dbReference>
<dbReference type="InterPro" id="IPR024173">
    <property type="entry name" value="Pesterase_MJ0037-like"/>
</dbReference>
<keyword evidence="3" id="KW-1185">Reference proteome</keyword>
<dbReference type="PANTHER" id="PTHR39323:SF1">
    <property type="entry name" value="BLR1149 PROTEIN"/>
    <property type="match status" value="1"/>
</dbReference>
<protein>
    <submittedName>
        <fullName evidence="2">Putative phosphoesterase</fullName>
    </submittedName>
</protein>
<dbReference type="InterPro" id="IPR026336">
    <property type="entry name" value="PdeM-like"/>
</dbReference>
<accession>A0A1G8XE01</accession>
<proteinExistence type="predicted"/>
<dbReference type="InterPro" id="IPR029052">
    <property type="entry name" value="Metallo-depent_PP-like"/>
</dbReference>
<dbReference type="RefSeq" id="WP_093156809.1">
    <property type="nucleotide sequence ID" value="NZ_FNEK01000026.1"/>
</dbReference>
<dbReference type="EMBL" id="FNEK01000026">
    <property type="protein sequence ID" value="SDJ88646.1"/>
    <property type="molecule type" value="Genomic_DNA"/>
</dbReference>
<dbReference type="InterPro" id="IPR004843">
    <property type="entry name" value="Calcineurin-like_PHP"/>
</dbReference>
<evidence type="ECO:0000259" key="1">
    <source>
        <dbReference type="Pfam" id="PF00149"/>
    </source>
</evidence>
<sequence length="218" mass="23358">MNKLTISFCGASLEPRPSGALWWPEARLLCVADLHLGKAERMARRGGGLLPPYECAETLGRLDTEIEALSPEVVICLGDSFDDGPAAESLSEAHCLWLARLMAGRDWIWIAGNHDPAPLSLSGRHLGEFVLGPLSFRHIAQADGPTGEISGHFHPKARVGGVRRPCFLVDRRRMILPAFGAYTGGMDLSAPEIAGLMQSNARAILTGATQAVLPMIAA</sequence>
<dbReference type="Proteomes" id="UP000199382">
    <property type="component" value="Unassembled WGS sequence"/>
</dbReference>
<dbReference type="PANTHER" id="PTHR39323">
    <property type="entry name" value="BLR1149 PROTEIN"/>
    <property type="match status" value="1"/>
</dbReference>
<dbReference type="Pfam" id="PF00149">
    <property type="entry name" value="Metallophos"/>
    <property type="match status" value="1"/>
</dbReference>
<evidence type="ECO:0000313" key="2">
    <source>
        <dbReference type="EMBL" id="SDJ88646.1"/>
    </source>
</evidence>
<evidence type="ECO:0000313" key="3">
    <source>
        <dbReference type="Proteomes" id="UP000199382"/>
    </source>
</evidence>
<dbReference type="STRING" id="571298.SAMN04488026_102616"/>
<dbReference type="SUPFAM" id="SSF56300">
    <property type="entry name" value="Metallo-dependent phosphatases"/>
    <property type="match status" value="1"/>
</dbReference>
<feature type="domain" description="Calcineurin-like phosphoesterase" evidence="1">
    <location>
        <begin position="27"/>
        <end position="119"/>
    </location>
</feature>